<dbReference type="Proteomes" id="UP001501319">
    <property type="component" value="Unassembled WGS sequence"/>
</dbReference>
<evidence type="ECO:0000259" key="3">
    <source>
        <dbReference type="PROSITE" id="PS51186"/>
    </source>
</evidence>
<dbReference type="SUPFAM" id="SSF55729">
    <property type="entry name" value="Acyl-CoA N-acyltransferases (Nat)"/>
    <property type="match status" value="1"/>
</dbReference>
<organism evidence="4 5">
    <name type="scientific">Kribbella alba</name>
    <dbReference type="NCBI Taxonomy" id="190197"/>
    <lineage>
        <taxon>Bacteria</taxon>
        <taxon>Bacillati</taxon>
        <taxon>Actinomycetota</taxon>
        <taxon>Actinomycetes</taxon>
        <taxon>Propionibacteriales</taxon>
        <taxon>Kribbellaceae</taxon>
        <taxon>Kribbella</taxon>
    </lineage>
</organism>
<dbReference type="Gene3D" id="3.40.630.30">
    <property type="match status" value="1"/>
</dbReference>
<dbReference type="InterPro" id="IPR016181">
    <property type="entry name" value="Acyl_CoA_acyltransferase"/>
</dbReference>
<keyword evidence="2" id="KW-0012">Acyltransferase</keyword>
<evidence type="ECO:0000313" key="5">
    <source>
        <dbReference type="Proteomes" id="UP001501319"/>
    </source>
</evidence>
<accession>A0ABP4QZW8</accession>
<dbReference type="Pfam" id="PF00583">
    <property type="entry name" value="Acetyltransf_1"/>
    <property type="match status" value="1"/>
</dbReference>
<dbReference type="InterPro" id="IPR050832">
    <property type="entry name" value="Bact_Acetyltransf"/>
</dbReference>
<protein>
    <recommendedName>
        <fullName evidence="3">N-acetyltransferase domain-containing protein</fullName>
    </recommendedName>
</protein>
<name>A0ABP4QZW8_9ACTN</name>
<reference evidence="5" key="1">
    <citation type="journal article" date="2019" name="Int. J. Syst. Evol. Microbiol.">
        <title>The Global Catalogue of Microorganisms (GCM) 10K type strain sequencing project: providing services to taxonomists for standard genome sequencing and annotation.</title>
        <authorList>
            <consortium name="The Broad Institute Genomics Platform"/>
            <consortium name="The Broad Institute Genome Sequencing Center for Infectious Disease"/>
            <person name="Wu L."/>
            <person name="Ma J."/>
        </authorList>
    </citation>
    <scope>NUCLEOTIDE SEQUENCE [LARGE SCALE GENOMIC DNA]</scope>
    <source>
        <strain evidence="5">JCM 14306</strain>
    </source>
</reference>
<keyword evidence="5" id="KW-1185">Reference proteome</keyword>
<evidence type="ECO:0000313" key="4">
    <source>
        <dbReference type="EMBL" id="GAA1629815.1"/>
    </source>
</evidence>
<dbReference type="EMBL" id="BAAANE010000004">
    <property type="protein sequence ID" value="GAA1629815.1"/>
    <property type="molecule type" value="Genomic_DNA"/>
</dbReference>
<evidence type="ECO:0000256" key="1">
    <source>
        <dbReference type="ARBA" id="ARBA00022679"/>
    </source>
</evidence>
<dbReference type="PROSITE" id="PS51186">
    <property type="entry name" value="GNAT"/>
    <property type="match status" value="1"/>
</dbReference>
<keyword evidence="1" id="KW-0808">Transferase</keyword>
<comment type="caution">
    <text evidence="4">The sequence shown here is derived from an EMBL/GenBank/DDBJ whole genome shotgun (WGS) entry which is preliminary data.</text>
</comment>
<dbReference type="CDD" id="cd04301">
    <property type="entry name" value="NAT_SF"/>
    <property type="match status" value="1"/>
</dbReference>
<feature type="domain" description="N-acetyltransferase" evidence="3">
    <location>
        <begin position="116"/>
        <end position="255"/>
    </location>
</feature>
<sequence length="255" mass="27933">MKQRVAEAATWAWMPSDAQDYVEADYRLTIYPHRASVQWSTTSRPLPELIAEVRQRAREAGHSAVRWWVNGRTAPANTADVLEQLGFDLIETVEVLALELSSADELAAALELPDDVIVRPADDADSIYLAGQIDSKVFGWPPPTRQQLEDEREMLAETNGSPSVRRFLAYLDDEAVGSAGYTLVDDVLRLWGAGVLPEARGRGAYRALLAARCADGIRQGATLALVKGRAETSAPVLRRAGFTSYGIEKCYQGAT</sequence>
<dbReference type="InterPro" id="IPR000182">
    <property type="entry name" value="GNAT_dom"/>
</dbReference>
<proteinExistence type="predicted"/>
<dbReference type="PANTHER" id="PTHR43877">
    <property type="entry name" value="AMINOALKYLPHOSPHONATE N-ACETYLTRANSFERASE-RELATED-RELATED"/>
    <property type="match status" value="1"/>
</dbReference>
<gene>
    <name evidence="4" type="ORF">GCM10009744_17290</name>
</gene>
<dbReference type="RefSeq" id="WP_344110432.1">
    <property type="nucleotide sequence ID" value="NZ_BAAANE010000004.1"/>
</dbReference>
<evidence type="ECO:0000256" key="2">
    <source>
        <dbReference type="ARBA" id="ARBA00023315"/>
    </source>
</evidence>